<dbReference type="EMBL" id="CAJHJT010000012">
    <property type="protein sequence ID" value="CAD6998084.1"/>
    <property type="molecule type" value="Genomic_DNA"/>
</dbReference>
<evidence type="ECO:0000256" key="1">
    <source>
        <dbReference type="SAM" id="MobiDB-lite"/>
    </source>
</evidence>
<accession>A0A811UGW5</accession>
<keyword evidence="3" id="KW-1185">Reference proteome</keyword>
<name>A0A811UGW5_CERCA</name>
<dbReference type="AlphaFoldDB" id="A0A811UGW5"/>
<protein>
    <submittedName>
        <fullName evidence="2">(Mediterranean fruit fly) hypothetical protein</fullName>
    </submittedName>
</protein>
<reference evidence="2" key="1">
    <citation type="submission" date="2020-11" db="EMBL/GenBank/DDBJ databases">
        <authorList>
            <person name="Whitehead M."/>
        </authorList>
    </citation>
    <scope>NUCLEOTIDE SEQUENCE</scope>
    <source>
        <strain evidence="2">EGII</strain>
    </source>
</reference>
<feature type="region of interest" description="Disordered" evidence="1">
    <location>
        <begin position="50"/>
        <end position="70"/>
    </location>
</feature>
<proteinExistence type="predicted"/>
<evidence type="ECO:0000313" key="2">
    <source>
        <dbReference type="EMBL" id="CAD6998084.1"/>
    </source>
</evidence>
<comment type="caution">
    <text evidence="2">The sequence shown here is derived from an EMBL/GenBank/DDBJ whole genome shotgun (WGS) entry which is preliminary data.</text>
</comment>
<sequence length="80" mass="8707">MYGKPLKISVLTAASASAMIDFAQGYDQLTSKAAVNNLYTSKVNSLGSFQCEPPTPHSLHQPIAASQQQQQQHKLLVQHL</sequence>
<gene>
    <name evidence="2" type="ORF">CCAP1982_LOCUS6698</name>
</gene>
<dbReference type="Proteomes" id="UP000606786">
    <property type="component" value="Unassembled WGS sequence"/>
</dbReference>
<evidence type="ECO:0000313" key="3">
    <source>
        <dbReference type="Proteomes" id="UP000606786"/>
    </source>
</evidence>
<organism evidence="2 3">
    <name type="scientific">Ceratitis capitata</name>
    <name type="common">Mediterranean fruit fly</name>
    <name type="synonym">Tephritis capitata</name>
    <dbReference type="NCBI Taxonomy" id="7213"/>
    <lineage>
        <taxon>Eukaryota</taxon>
        <taxon>Metazoa</taxon>
        <taxon>Ecdysozoa</taxon>
        <taxon>Arthropoda</taxon>
        <taxon>Hexapoda</taxon>
        <taxon>Insecta</taxon>
        <taxon>Pterygota</taxon>
        <taxon>Neoptera</taxon>
        <taxon>Endopterygota</taxon>
        <taxon>Diptera</taxon>
        <taxon>Brachycera</taxon>
        <taxon>Muscomorpha</taxon>
        <taxon>Tephritoidea</taxon>
        <taxon>Tephritidae</taxon>
        <taxon>Ceratitis</taxon>
        <taxon>Ceratitis</taxon>
    </lineage>
</organism>